<dbReference type="OrthoDB" id="304138at2759"/>
<evidence type="ECO:0000313" key="1">
    <source>
        <dbReference type="EMBL" id="CAD8192020.1"/>
    </source>
</evidence>
<dbReference type="EMBL" id="CAJJDP010000101">
    <property type="protein sequence ID" value="CAD8192020.1"/>
    <property type="molecule type" value="Genomic_DNA"/>
</dbReference>
<evidence type="ECO:0000313" key="2">
    <source>
        <dbReference type="Proteomes" id="UP000683925"/>
    </source>
</evidence>
<dbReference type="OMA" id="NQFRYEE"/>
<gene>
    <name evidence="1" type="ORF">POCTA_138.1.T1010066</name>
</gene>
<name>A0A8S1WTW8_PAROT</name>
<protein>
    <submittedName>
        <fullName evidence="1">Uncharacterized protein</fullName>
    </submittedName>
</protein>
<dbReference type="AlphaFoldDB" id="A0A8S1WTW8"/>
<accession>A0A8S1WTW8</accession>
<organism evidence="1 2">
    <name type="scientific">Paramecium octaurelia</name>
    <dbReference type="NCBI Taxonomy" id="43137"/>
    <lineage>
        <taxon>Eukaryota</taxon>
        <taxon>Sar</taxon>
        <taxon>Alveolata</taxon>
        <taxon>Ciliophora</taxon>
        <taxon>Intramacronucleata</taxon>
        <taxon>Oligohymenophorea</taxon>
        <taxon>Peniculida</taxon>
        <taxon>Parameciidae</taxon>
        <taxon>Paramecium</taxon>
    </lineage>
</organism>
<sequence>MQYDRSLLTVDILGAQPKSRNAYMNRLLPNQFRYEEQIRVQQQVPKQDYKFGRRRYQHDFHHFCNICIPQGEEYFEKSNKKHFVIPEGEIKQYRALENYYDQPKYDNCVDRLLCTNDIDGAVPGSLQSKAVRNQEVAQKLRIQREEQRAQKNKALYQSQMEQSYEEQETYSPIPQRNKSFSVQISPVQQQEIRTQPYDYMNKPVKLPPISDRIVTFTNPANSKLQLRENPKVFLSQDQDKTQKLQQKQPALRLFV</sequence>
<proteinExistence type="predicted"/>
<keyword evidence="2" id="KW-1185">Reference proteome</keyword>
<dbReference type="Proteomes" id="UP000683925">
    <property type="component" value="Unassembled WGS sequence"/>
</dbReference>
<reference evidence="1" key="1">
    <citation type="submission" date="2021-01" db="EMBL/GenBank/DDBJ databases">
        <authorList>
            <consortium name="Genoscope - CEA"/>
            <person name="William W."/>
        </authorList>
    </citation>
    <scope>NUCLEOTIDE SEQUENCE</scope>
</reference>
<comment type="caution">
    <text evidence="1">The sequence shown here is derived from an EMBL/GenBank/DDBJ whole genome shotgun (WGS) entry which is preliminary data.</text>
</comment>